<evidence type="ECO:0000313" key="2">
    <source>
        <dbReference type="EMBL" id="CAH0721636.1"/>
    </source>
</evidence>
<protein>
    <submittedName>
        <fullName evidence="2">Uncharacterized protein</fullName>
    </submittedName>
</protein>
<keyword evidence="3" id="KW-1185">Reference proteome</keyword>
<gene>
    <name evidence="2" type="ORF">BINO364_LOCUS7712</name>
</gene>
<feature type="non-terminal residue" evidence="2">
    <location>
        <position position="124"/>
    </location>
</feature>
<evidence type="ECO:0000313" key="3">
    <source>
        <dbReference type="Proteomes" id="UP000838878"/>
    </source>
</evidence>
<dbReference type="EMBL" id="OV170222">
    <property type="protein sequence ID" value="CAH0721636.1"/>
    <property type="molecule type" value="Genomic_DNA"/>
</dbReference>
<name>A0A8J9YCU5_9NEOP</name>
<sequence>MLAWSSGRSGAGSSRCVPANLPPPIRELSSEEDSEHDAHGALLAGAAARARRRHVIKNRRKSKIAFRAPRRQTSSTSLGDTSLLINIWNWNVLIDRNCHSRIENFSEKVTGPSYSRKQELSWDI</sequence>
<accession>A0A8J9YCU5</accession>
<evidence type="ECO:0000256" key="1">
    <source>
        <dbReference type="SAM" id="MobiDB-lite"/>
    </source>
</evidence>
<reference evidence="2" key="1">
    <citation type="submission" date="2021-12" db="EMBL/GenBank/DDBJ databases">
        <authorList>
            <person name="Martin H S."/>
        </authorList>
    </citation>
    <scope>NUCLEOTIDE SEQUENCE</scope>
</reference>
<dbReference type="AlphaFoldDB" id="A0A8J9YCU5"/>
<feature type="compositionally biased region" description="Low complexity" evidence="1">
    <location>
        <begin position="1"/>
        <end position="15"/>
    </location>
</feature>
<dbReference type="Proteomes" id="UP000838878">
    <property type="component" value="Chromosome 2"/>
</dbReference>
<proteinExistence type="predicted"/>
<organism evidence="2 3">
    <name type="scientific">Brenthis ino</name>
    <name type="common">lesser marbled fritillary</name>
    <dbReference type="NCBI Taxonomy" id="405034"/>
    <lineage>
        <taxon>Eukaryota</taxon>
        <taxon>Metazoa</taxon>
        <taxon>Ecdysozoa</taxon>
        <taxon>Arthropoda</taxon>
        <taxon>Hexapoda</taxon>
        <taxon>Insecta</taxon>
        <taxon>Pterygota</taxon>
        <taxon>Neoptera</taxon>
        <taxon>Endopterygota</taxon>
        <taxon>Lepidoptera</taxon>
        <taxon>Glossata</taxon>
        <taxon>Ditrysia</taxon>
        <taxon>Papilionoidea</taxon>
        <taxon>Nymphalidae</taxon>
        <taxon>Heliconiinae</taxon>
        <taxon>Argynnini</taxon>
        <taxon>Brenthis</taxon>
    </lineage>
</organism>
<feature type="region of interest" description="Disordered" evidence="1">
    <location>
        <begin position="1"/>
        <end position="43"/>
    </location>
</feature>